<evidence type="ECO:0000256" key="8">
    <source>
        <dbReference type="ARBA" id="ARBA00035585"/>
    </source>
</evidence>
<keyword evidence="10" id="KW-0915">Sodium</keyword>
<dbReference type="InterPro" id="IPR003691">
    <property type="entry name" value="FluC"/>
</dbReference>
<evidence type="ECO:0000256" key="5">
    <source>
        <dbReference type="ARBA" id="ARBA00023136"/>
    </source>
</evidence>
<evidence type="ECO:0000256" key="2">
    <source>
        <dbReference type="ARBA" id="ARBA00022475"/>
    </source>
</evidence>
<keyword evidence="13" id="KW-1185">Reference proteome</keyword>
<dbReference type="PROSITE" id="PS51257">
    <property type="entry name" value="PROKAR_LIPOPROTEIN"/>
    <property type="match status" value="1"/>
</dbReference>
<feature type="transmembrane region" description="Helical" evidence="10">
    <location>
        <begin position="95"/>
        <end position="116"/>
    </location>
</feature>
<comment type="caution">
    <text evidence="12">The sequence shown here is derived from an EMBL/GenBank/DDBJ whole genome shotgun (WGS) entry which is preliminary data.</text>
</comment>
<evidence type="ECO:0000313" key="12">
    <source>
        <dbReference type="EMBL" id="TCD54415.1"/>
    </source>
</evidence>
<dbReference type="PANTHER" id="PTHR28259">
    <property type="entry name" value="FLUORIDE EXPORT PROTEIN 1-RELATED"/>
    <property type="match status" value="1"/>
</dbReference>
<evidence type="ECO:0000313" key="13">
    <source>
        <dbReference type="Proteomes" id="UP000291289"/>
    </source>
</evidence>
<keyword evidence="2 10" id="KW-1003">Cell membrane</keyword>
<feature type="transmembrane region" description="Helical" evidence="10">
    <location>
        <begin position="18"/>
        <end position="38"/>
    </location>
</feature>
<comment type="function">
    <text evidence="9 10">Fluoride-specific ion channel. Important for reducing fluoride concentration in the cell, thus reducing its toxicity.</text>
</comment>
<protein>
    <recommendedName>
        <fullName evidence="10">Fluoride-specific ion channel FluC</fullName>
    </recommendedName>
</protein>
<proteinExistence type="inferred from homology"/>
<feature type="compositionally biased region" description="Low complexity" evidence="11">
    <location>
        <begin position="192"/>
        <end position="206"/>
    </location>
</feature>
<keyword evidence="6 10" id="KW-0407">Ion channel</keyword>
<dbReference type="OrthoDB" id="3240363at2"/>
<dbReference type="GO" id="GO:0005886">
    <property type="term" value="C:plasma membrane"/>
    <property type="evidence" value="ECO:0007669"/>
    <property type="project" value="UniProtKB-SubCell"/>
</dbReference>
<dbReference type="GO" id="GO:0046872">
    <property type="term" value="F:metal ion binding"/>
    <property type="evidence" value="ECO:0007669"/>
    <property type="project" value="UniProtKB-KW"/>
</dbReference>
<dbReference type="Pfam" id="PF02537">
    <property type="entry name" value="CRCB"/>
    <property type="match status" value="1"/>
</dbReference>
<comment type="catalytic activity">
    <reaction evidence="8">
        <text>fluoride(in) = fluoride(out)</text>
        <dbReference type="Rhea" id="RHEA:76159"/>
        <dbReference type="ChEBI" id="CHEBI:17051"/>
    </reaction>
    <physiologicalReaction direction="left-to-right" evidence="8">
        <dbReference type="Rhea" id="RHEA:76160"/>
    </physiologicalReaction>
</comment>
<evidence type="ECO:0000256" key="9">
    <source>
        <dbReference type="ARBA" id="ARBA00049940"/>
    </source>
</evidence>
<reference evidence="12 13" key="1">
    <citation type="submission" date="2018-12" db="EMBL/GenBank/DDBJ databases">
        <title>Alloscrdovia theropitheci sp. nov: a novel taxon from the feces of the bleeding-herat monkey (Theropithecus geleda).</title>
        <authorList>
            <person name="Modesto M."/>
        </authorList>
    </citation>
    <scope>NUCLEOTIDE SEQUENCE [LARGE SCALE GENOMIC DNA]</scope>
    <source>
        <strain evidence="12 13">GLDI4/2</strain>
    </source>
</reference>
<feature type="region of interest" description="Disordered" evidence="11">
    <location>
        <begin position="157"/>
        <end position="242"/>
    </location>
</feature>
<evidence type="ECO:0000256" key="6">
    <source>
        <dbReference type="ARBA" id="ARBA00023303"/>
    </source>
</evidence>
<evidence type="ECO:0000256" key="3">
    <source>
        <dbReference type="ARBA" id="ARBA00022692"/>
    </source>
</evidence>
<accession>A0A4R0QT72</accession>
<dbReference type="GO" id="GO:0062054">
    <property type="term" value="F:fluoride channel activity"/>
    <property type="evidence" value="ECO:0007669"/>
    <property type="project" value="UniProtKB-UniRule"/>
</dbReference>
<comment type="similarity">
    <text evidence="7 10">Belongs to the fluoride channel Fluc/FEX (TC 1.A.43) family.</text>
</comment>
<evidence type="ECO:0000256" key="10">
    <source>
        <dbReference type="HAMAP-Rule" id="MF_00454"/>
    </source>
</evidence>
<evidence type="ECO:0000256" key="7">
    <source>
        <dbReference type="ARBA" id="ARBA00035120"/>
    </source>
</evidence>
<comment type="activity regulation">
    <text evidence="10">Na(+) is not transported, but it plays an essential structural role and its presence is essential for fluoride channel function.</text>
</comment>
<dbReference type="Proteomes" id="UP000291289">
    <property type="component" value="Unassembled WGS sequence"/>
</dbReference>
<keyword evidence="10" id="KW-0813">Transport</keyword>
<keyword evidence="10" id="KW-0406">Ion transport</keyword>
<organism evidence="12 13">
    <name type="scientific">Alloscardovia theropitheci</name>
    <dbReference type="NCBI Taxonomy" id="2496842"/>
    <lineage>
        <taxon>Bacteria</taxon>
        <taxon>Bacillati</taxon>
        <taxon>Actinomycetota</taxon>
        <taxon>Actinomycetes</taxon>
        <taxon>Bifidobacteriales</taxon>
        <taxon>Bifidobacteriaceae</taxon>
        <taxon>Alloscardovia</taxon>
    </lineage>
</organism>
<evidence type="ECO:0000256" key="1">
    <source>
        <dbReference type="ARBA" id="ARBA00004651"/>
    </source>
</evidence>
<comment type="subcellular location">
    <subcellularLocation>
        <location evidence="1 10">Cell membrane</location>
        <topology evidence="1 10">Multi-pass membrane protein</topology>
    </subcellularLocation>
</comment>
<dbReference type="HAMAP" id="MF_00454">
    <property type="entry name" value="FluC"/>
    <property type="match status" value="1"/>
</dbReference>
<feature type="transmembrane region" description="Helical" evidence="10">
    <location>
        <begin position="50"/>
        <end position="74"/>
    </location>
</feature>
<keyword evidence="10" id="KW-0479">Metal-binding</keyword>
<feature type="compositionally biased region" description="Basic and acidic residues" evidence="11">
    <location>
        <begin position="157"/>
        <end position="167"/>
    </location>
</feature>
<name>A0A4R0QT72_9BIFI</name>
<keyword evidence="3 10" id="KW-0812">Transmembrane</keyword>
<dbReference type="PANTHER" id="PTHR28259:SF1">
    <property type="entry name" value="FLUORIDE EXPORT PROTEIN 1-RELATED"/>
    <property type="match status" value="1"/>
</dbReference>
<feature type="compositionally biased region" description="Basic and acidic residues" evidence="11">
    <location>
        <begin position="208"/>
        <end position="218"/>
    </location>
</feature>
<feature type="binding site" evidence="10">
    <location>
        <position position="103"/>
    </location>
    <ligand>
        <name>Na(+)</name>
        <dbReference type="ChEBI" id="CHEBI:29101"/>
        <note>structural</note>
    </ligand>
</feature>
<keyword evidence="4 10" id="KW-1133">Transmembrane helix</keyword>
<dbReference type="AlphaFoldDB" id="A0A4R0QT72"/>
<dbReference type="EMBL" id="RXLP01000019">
    <property type="protein sequence ID" value="TCD54415.1"/>
    <property type="molecule type" value="Genomic_DNA"/>
</dbReference>
<feature type="transmembrane region" description="Helical" evidence="10">
    <location>
        <begin position="122"/>
        <end position="150"/>
    </location>
</feature>
<evidence type="ECO:0000256" key="11">
    <source>
        <dbReference type="SAM" id="MobiDB-lite"/>
    </source>
</evidence>
<gene>
    <name evidence="10" type="primary">fluC</name>
    <name evidence="10" type="synonym">crcB</name>
    <name evidence="12" type="ORF">EJ419_04915</name>
</gene>
<dbReference type="GO" id="GO:0140114">
    <property type="term" value="P:cellular detoxification of fluoride"/>
    <property type="evidence" value="ECO:0007669"/>
    <property type="project" value="UniProtKB-UniRule"/>
</dbReference>
<feature type="compositionally biased region" description="Basic residues" evidence="11">
    <location>
        <begin position="176"/>
        <end position="186"/>
    </location>
</feature>
<feature type="binding site" evidence="10">
    <location>
        <position position="106"/>
    </location>
    <ligand>
        <name>Na(+)</name>
        <dbReference type="ChEBI" id="CHEBI:29101"/>
        <note>structural</note>
    </ligand>
</feature>
<keyword evidence="5 10" id="KW-0472">Membrane</keyword>
<sequence length="242" mass="26045">MNDRDALRSRSDNPLTDIWIYIVVFLGGSCGTATRYVLGRTLNILPQPLSIHWGTLTANLIACFVYALLSALLAQTLSAVNSTSRAKRAGELTSRALGMGFCGGLSTMSTLALEITAGQYGWVYAIISLLSGVFFALLGSILGNAIGSLISGARVDARGRKSKESGSSKDNSTKSNLRKRGRHAGRHNVSTLSQAPSLSQSQPLAQMQRREKANHNDLKAANSTERASSTSSVRHSRRKRKH</sequence>
<evidence type="ECO:0000256" key="4">
    <source>
        <dbReference type="ARBA" id="ARBA00022989"/>
    </source>
</evidence>